<keyword evidence="1" id="KW-0175">Coiled coil</keyword>
<sequence length="1016" mass="111481">MANTSVSVAPTSTSLAPSALASAHAQLLLISEAIRTAVSELGLPRSRTSPPPQPEPSCNCAPQRETSSSASAPSKLNAPPISAADTAAKRVVATASDRLAALYDHLRQVQSLMKEYETVSQRAVEMHLLPTPAEAENGVSQAGQVEGGCEQKSATALRASSPPTRQATSPSPQPGAKAANEKSAETNSSSSPNTADGNAEKSGPEGPTPPLSLSGDVTGPSLYQRRALLSDAVFTHFCGLRVDSANLCLPLPMPSTAVGGASKTPQDKDGLSTNTLNACPASISGSSNQPNAGSGHSQASTTLRRTQQQRQQAAAAAQLSAYSRYFLYPKSPLKLSPTFTEADTASAIEEYLSSPFSTDPSNSHGILLRQLRDIQSQFEGLHRCNLFTYEARLRELKAAASAARQTETEKSVEGDKKLKATASAKQTAAPPVEESKWEHNAVLVDRMREVLTALRTRFTSDSHFAYCGAPAITLGRQLHGWTQPLLRQLNELLSNPTLEEVDQHLREKLHRLKFDVEELQQEQADAITNGDMQRSEELYYEQTALSESMREPYDEMEQLLDEYREECVTAPLAALQEQREALTARLSGAIEDHTTQLTEVTQDIDRVKEKRRSVIQSRHRQRNAMSAYQHKWKKEWQGNSDQQIACYHAMEQLEKRLLDLQNAQNTLADDWLAHMTLERQREEDAAAFMCFVEARSQALTESQRNLQLVVEGLRQFSGAIRFCCSHAEAFARDVLQSHINETQLALRKDRLAQFRALYLTLGDLHFKKSRNAEEIQKRVEYYTLQQEVAMDVLNPKAKEYSQAKQQWVAAKEEALEQLEQLECRSRLQLEAFRPTEQRLRDAGVKFTSPEDELAERNLQRTQRLVEYQQLIEEGIGVRESDRKPSGGAAAAAQHLPALMSNAAATATTRPFTADIHTPAPPSSSQPRGNVAAPRRATPLTDSTATTKNSASAASSFNEGSGSGLAATLPLISSKSPQPQHLHATEERIMQDVSKTATLGSRLRNNKTQKRKSPKSV</sequence>
<proteinExistence type="predicted"/>
<feature type="compositionally biased region" description="Polar residues" evidence="2">
    <location>
        <begin position="271"/>
        <end position="296"/>
    </location>
</feature>
<evidence type="ECO:0000313" key="4">
    <source>
        <dbReference type="Proteomes" id="UP000038009"/>
    </source>
</evidence>
<dbReference type="VEuPathDB" id="TriTrypDB:Lsey_0296_0020"/>
<feature type="compositionally biased region" description="Low complexity" evidence="2">
    <location>
        <begin position="940"/>
        <end position="955"/>
    </location>
</feature>
<feature type="coiled-coil region" evidence="1">
    <location>
        <begin position="797"/>
        <end position="831"/>
    </location>
</feature>
<dbReference type="OMA" id="GDMQRSE"/>
<dbReference type="InterPro" id="IPR053120">
    <property type="entry name" value="PFR_Component"/>
</dbReference>
<feature type="compositionally biased region" description="Low complexity" evidence="2">
    <location>
        <begin position="297"/>
        <end position="311"/>
    </location>
</feature>
<dbReference type="Proteomes" id="UP000038009">
    <property type="component" value="Unassembled WGS sequence"/>
</dbReference>
<evidence type="ECO:0000256" key="2">
    <source>
        <dbReference type="SAM" id="MobiDB-lite"/>
    </source>
</evidence>
<feature type="region of interest" description="Disordered" evidence="2">
    <location>
        <begin position="43"/>
        <end position="81"/>
    </location>
</feature>
<feature type="coiled-coil region" evidence="1">
    <location>
        <begin position="572"/>
        <end position="610"/>
    </location>
</feature>
<feature type="compositionally biased region" description="Polar residues" evidence="2">
    <location>
        <begin position="185"/>
        <end position="196"/>
    </location>
</feature>
<feature type="compositionally biased region" description="Basic and acidic residues" evidence="2">
    <location>
        <begin position="406"/>
        <end position="418"/>
    </location>
</feature>
<dbReference type="GO" id="GO:0031514">
    <property type="term" value="C:motile cilium"/>
    <property type="evidence" value="ECO:0007669"/>
    <property type="project" value="InterPro"/>
</dbReference>
<keyword evidence="3" id="KW-0282">Flagellum</keyword>
<dbReference type="GO" id="GO:0005516">
    <property type="term" value="F:calmodulin binding"/>
    <property type="evidence" value="ECO:0007669"/>
    <property type="project" value="InterPro"/>
</dbReference>
<gene>
    <name evidence="3" type="ORF">ABL78_6914</name>
</gene>
<dbReference type="PANTHER" id="PTHR34732:SF3">
    <property type="entry name" value="ROD PROTEIN, PUTATIVE-RELATED"/>
    <property type="match status" value="1"/>
</dbReference>
<feature type="region of interest" description="Disordered" evidence="2">
    <location>
        <begin position="136"/>
        <end position="218"/>
    </location>
</feature>
<dbReference type="InterPro" id="IPR007824">
    <property type="entry name" value="Flagellar_rod"/>
</dbReference>
<accession>A0A0N1I2P7</accession>
<comment type="caution">
    <text evidence="3">The sequence shown here is derived from an EMBL/GenBank/DDBJ whole genome shotgun (WGS) entry which is preliminary data.</text>
</comment>
<protein>
    <submittedName>
        <fullName evidence="3">Putative paraflagellar rod protein</fullName>
    </submittedName>
</protein>
<dbReference type="OrthoDB" id="265539at2759"/>
<dbReference type="Pfam" id="PF05149">
    <property type="entry name" value="Flagellar_rod"/>
    <property type="match status" value="1"/>
</dbReference>
<feature type="region of interest" description="Disordered" evidence="2">
    <location>
        <begin position="402"/>
        <end position="433"/>
    </location>
</feature>
<dbReference type="PANTHER" id="PTHR34732">
    <property type="entry name" value="69 KDA PARAFLAGELLAR ROD PROTEIN-RELATED"/>
    <property type="match status" value="1"/>
</dbReference>
<dbReference type="EMBL" id="LJSK01000296">
    <property type="protein sequence ID" value="KPI84030.1"/>
    <property type="molecule type" value="Genomic_DNA"/>
</dbReference>
<feature type="compositionally biased region" description="Polar residues" evidence="2">
    <location>
        <begin position="161"/>
        <end position="170"/>
    </location>
</feature>
<evidence type="ECO:0000313" key="3">
    <source>
        <dbReference type="EMBL" id="KPI84030.1"/>
    </source>
</evidence>
<evidence type="ECO:0000256" key="1">
    <source>
        <dbReference type="SAM" id="Coils"/>
    </source>
</evidence>
<feature type="compositionally biased region" description="Basic residues" evidence="2">
    <location>
        <begin position="1003"/>
        <end position="1016"/>
    </location>
</feature>
<reference evidence="3 4" key="1">
    <citation type="journal article" date="2015" name="PLoS Pathog.">
        <title>Leptomonas seymouri: Adaptations to the Dixenous Life Cycle Analyzed by Genome Sequencing, Transcriptome Profiling and Co-infection with Leishmania donovani.</title>
        <authorList>
            <person name="Kraeva N."/>
            <person name="Butenko A."/>
            <person name="Hlavacova J."/>
            <person name="Kostygov A."/>
            <person name="Myskova J."/>
            <person name="Grybchuk D."/>
            <person name="Lestinova T."/>
            <person name="Votypka J."/>
            <person name="Volf P."/>
            <person name="Opperdoes F."/>
            <person name="Flegontov P."/>
            <person name="Lukes J."/>
            <person name="Yurchenko V."/>
        </authorList>
    </citation>
    <scope>NUCLEOTIDE SEQUENCE [LARGE SCALE GENOMIC DNA]</scope>
    <source>
        <strain evidence="3 4">ATCC 30220</strain>
    </source>
</reference>
<name>A0A0N1I2P7_LEPSE</name>
<keyword evidence="3" id="KW-0969">Cilium</keyword>
<feature type="coiled-coil region" evidence="1">
    <location>
        <begin position="502"/>
        <end position="529"/>
    </location>
</feature>
<keyword evidence="4" id="KW-1185">Reference proteome</keyword>
<dbReference type="AlphaFoldDB" id="A0A0N1I2P7"/>
<keyword evidence="3" id="KW-0966">Cell projection</keyword>
<feature type="region of interest" description="Disordered" evidence="2">
    <location>
        <begin position="258"/>
        <end position="311"/>
    </location>
</feature>
<feature type="compositionally biased region" description="Polar residues" evidence="2">
    <location>
        <begin position="64"/>
        <end position="74"/>
    </location>
</feature>
<feature type="region of interest" description="Disordered" evidence="2">
    <location>
        <begin position="912"/>
        <end position="1016"/>
    </location>
</feature>
<organism evidence="3 4">
    <name type="scientific">Leptomonas seymouri</name>
    <dbReference type="NCBI Taxonomy" id="5684"/>
    <lineage>
        <taxon>Eukaryota</taxon>
        <taxon>Discoba</taxon>
        <taxon>Euglenozoa</taxon>
        <taxon>Kinetoplastea</taxon>
        <taxon>Metakinetoplastina</taxon>
        <taxon>Trypanosomatida</taxon>
        <taxon>Trypanosomatidae</taxon>
        <taxon>Leishmaniinae</taxon>
        <taxon>Leptomonas</taxon>
    </lineage>
</organism>